<evidence type="ECO:0000256" key="9">
    <source>
        <dbReference type="ARBA" id="ARBA00038276"/>
    </source>
</evidence>
<evidence type="ECO:0000256" key="8">
    <source>
        <dbReference type="ARBA" id="ARBA00022842"/>
    </source>
</evidence>
<evidence type="ECO:0000259" key="11">
    <source>
        <dbReference type="Pfam" id="PF01909"/>
    </source>
</evidence>
<keyword evidence="3" id="KW-0808">Transferase</keyword>
<dbReference type="EMBL" id="CADCTR010003046">
    <property type="protein sequence ID" value="CAA9379704.1"/>
    <property type="molecule type" value="Genomic_DNA"/>
</dbReference>
<keyword evidence="4" id="KW-0548">Nucleotidyltransferase</keyword>
<dbReference type="CDD" id="cd05403">
    <property type="entry name" value="NT_KNTase_like"/>
    <property type="match status" value="1"/>
</dbReference>
<protein>
    <recommendedName>
        <fullName evidence="11">Polymerase nucleotidyl transferase domain-containing protein</fullName>
    </recommendedName>
</protein>
<reference evidence="12" key="1">
    <citation type="submission" date="2020-02" db="EMBL/GenBank/DDBJ databases">
        <authorList>
            <person name="Meier V. D."/>
        </authorList>
    </citation>
    <scope>NUCLEOTIDE SEQUENCE</scope>
    <source>
        <strain evidence="12">AVDCRST_MAG93</strain>
    </source>
</reference>
<dbReference type="AlphaFoldDB" id="A0A6J4N7N0"/>
<evidence type="ECO:0000256" key="6">
    <source>
        <dbReference type="ARBA" id="ARBA00022741"/>
    </source>
</evidence>
<keyword evidence="2" id="KW-1277">Toxin-antitoxin system</keyword>
<keyword evidence="5" id="KW-0479">Metal-binding</keyword>
<accession>A0A6J4N7N0</accession>
<evidence type="ECO:0000256" key="4">
    <source>
        <dbReference type="ARBA" id="ARBA00022695"/>
    </source>
</evidence>
<dbReference type="InterPro" id="IPR002934">
    <property type="entry name" value="Polymerase_NTP_transf_dom"/>
</dbReference>
<proteinExistence type="inferred from homology"/>
<keyword evidence="10" id="KW-0732">Signal</keyword>
<dbReference type="Pfam" id="PF01909">
    <property type="entry name" value="NTP_transf_2"/>
    <property type="match status" value="1"/>
</dbReference>
<comment type="similarity">
    <text evidence="9">Belongs to the MntA antitoxin family.</text>
</comment>
<feature type="chain" id="PRO_5026958227" description="Polymerase nucleotidyl transferase domain-containing protein" evidence="10">
    <location>
        <begin position="27"/>
        <end position="121"/>
    </location>
</feature>
<gene>
    <name evidence="12" type="ORF">AVDCRST_MAG93-9084</name>
</gene>
<dbReference type="GO" id="GO:0005524">
    <property type="term" value="F:ATP binding"/>
    <property type="evidence" value="ECO:0007669"/>
    <property type="project" value="UniProtKB-KW"/>
</dbReference>
<keyword evidence="8" id="KW-0460">Magnesium</keyword>
<comment type="cofactor">
    <cofactor evidence="1">
        <name>Mg(2+)</name>
        <dbReference type="ChEBI" id="CHEBI:18420"/>
    </cofactor>
</comment>
<evidence type="ECO:0000256" key="10">
    <source>
        <dbReference type="SAM" id="SignalP"/>
    </source>
</evidence>
<dbReference type="PANTHER" id="PTHR33571">
    <property type="entry name" value="SSL8005 PROTEIN"/>
    <property type="match status" value="1"/>
</dbReference>
<feature type="signal peptide" evidence="10">
    <location>
        <begin position="1"/>
        <end position="26"/>
    </location>
</feature>
<name>A0A6J4N7N0_9CHLR</name>
<evidence type="ECO:0000256" key="2">
    <source>
        <dbReference type="ARBA" id="ARBA00022649"/>
    </source>
</evidence>
<dbReference type="GO" id="GO:0046872">
    <property type="term" value="F:metal ion binding"/>
    <property type="evidence" value="ECO:0007669"/>
    <property type="project" value="UniProtKB-KW"/>
</dbReference>
<evidence type="ECO:0000313" key="12">
    <source>
        <dbReference type="EMBL" id="CAA9379704.1"/>
    </source>
</evidence>
<keyword evidence="6" id="KW-0547">Nucleotide-binding</keyword>
<evidence type="ECO:0000256" key="3">
    <source>
        <dbReference type="ARBA" id="ARBA00022679"/>
    </source>
</evidence>
<dbReference type="InterPro" id="IPR043519">
    <property type="entry name" value="NT_sf"/>
</dbReference>
<evidence type="ECO:0000256" key="1">
    <source>
        <dbReference type="ARBA" id="ARBA00001946"/>
    </source>
</evidence>
<dbReference type="GO" id="GO:0016779">
    <property type="term" value="F:nucleotidyltransferase activity"/>
    <property type="evidence" value="ECO:0007669"/>
    <property type="project" value="UniProtKB-KW"/>
</dbReference>
<evidence type="ECO:0000256" key="5">
    <source>
        <dbReference type="ARBA" id="ARBA00022723"/>
    </source>
</evidence>
<dbReference type="PANTHER" id="PTHR33571:SF12">
    <property type="entry name" value="BSL3053 PROTEIN"/>
    <property type="match status" value="1"/>
</dbReference>
<sequence>MSLLRASFYRQMLMIALVLNSRDAIAALCQRYGVSSLEVFGSATTGAFREGESDIDFIVEFEDSSPGLANRYLDLAESLECLLEHRVDLLVEPTLANPYLRHTVNASREQVCGHRRRQAAA</sequence>
<evidence type="ECO:0000256" key="7">
    <source>
        <dbReference type="ARBA" id="ARBA00022840"/>
    </source>
</evidence>
<dbReference type="Gene3D" id="3.30.460.10">
    <property type="entry name" value="Beta Polymerase, domain 2"/>
    <property type="match status" value="1"/>
</dbReference>
<keyword evidence="7" id="KW-0067">ATP-binding</keyword>
<organism evidence="12">
    <name type="scientific">uncultured Chloroflexia bacterium</name>
    <dbReference type="NCBI Taxonomy" id="1672391"/>
    <lineage>
        <taxon>Bacteria</taxon>
        <taxon>Bacillati</taxon>
        <taxon>Chloroflexota</taxon>
        <taxon>Chloroflexia</taxon>
        <taxon>environmental samples</taxon>
    </lineage>
</organism>
<feature type="domain" description="Polymerase nucleotidyl transferase" evidence="11">
    <location>
        <begin position="25"/>
        <end position="101"/>
    </location>
</feature>
<dbReference type="InterPro" id="IPR052038">
    <property type="entry name" value="Type-VII_TA_antitoxin"/>
</dbReference>
<dbReference type="SUPFAM" id="SSF81301">
    <property type="entry name" value="Nucleotidyltransferase"/>
    <property type="match status" value="1"/>
</dbReference>